<name>X1D9S6_9ZZZZ</name>
<dbReference type="InterPro" id="IPR012902">
    <property type="entry name" value="N_methyl_site"/>
</dbReference>
<dbReference type="PANTHER" id="PTHR30093">
    <property type="entry name" value="GENERAL SECRETION PATHWAY PROTEIN G"/>
    <property type="match status" value="1"/>
</dbReference>
<sequence>MVNLNLRNKNKGGGTMKRLLKRIHRGKKGFTLVELLIVIAIIGVLVGVVLPRVTGLIGHGETEAGKAELVTVQTAMDTMMAKEGLTSVTATTATSDMSAFPTGNPLYSSPAGYLRSATTTGTYSCDIYGNVTQATTGHE</sequence>
<proteinExistence type="predicted"/>
<dbReference type="EMBL" id="BART01033145">
    <property type="protein sequence ID" value="GAH17526.1"/>
    <property type="molecule type" value="Genomic_DNA"/>
</dbReference>
<dbReference type="GO" id="GO:0015627">
    <property type="term" value="C:type II protein secretion system complex"/>
    <property type="evidence" value="ECO:0007669"/>
    <property type="project" value="InterPro"/>
</dbReference>
<evidence type="ECO:0008006" key="4">
    <source>
        <dbReference type="Google" id="ProtNLM"/>
    </source>
</evidence>
<evidence type="ECO:0000256" key="1">
    <source>
        <dbReference type="ARBA" id="ARBA00022481"/>
    </source>
</evidence>
<dbReference type="PRINTS" id="PR00813">
    <property type="entry name" value="BCTERIALGSPG"/>
</dbReference>
<dbReference type="PROSITE" id="PS00409">
    <property type="entry name" value="PROKAR_NTER_METHYL"/>
    <property type="match status" value="1"/>
</dbReference>
<keyword evidence="2" id="KW-0472">Membrane</keyword>
<dbReference type="SUPFAM" id="SSF54523">
    <property type="entry name" value="Pili subunits"/>
    <property type="match status" value="1"/>
</dbReference>
<accession>X1D9S6</accession>
<reference evidence="3" key="1">
    <citation type="journal article" date="2014" name="Front. Microbiol.">
        <title>High frequency of phylogenetically diverse reductive dehalogenase-homologous genes in deep subseafloor sedimentary metagenomes.</title>
        <authorList>
            <person name="Kawai M."/>
            <person name="Futagami T."/>
            <person name="Toyoda A."/>
            <person name="Takaki Y."/>
            <person name="Nishi S."/>
            <person name="Hori S."/>
            <person name="Arai W."/>
            <person name="Tsubouchi T."/>
            <person name="Morono Y."/>
            <person name="Uchiyama I."/>
            <person name="Ito T."/>
            <person name="Fujiyama A."/>
            <person name="Inagaki F."/>
            <person name="Takami H."/>
        </authorList>
    </citation>
    <scope>NUCLEOTIDE SEQUENCE</scope>
    <source>
        <strain evidence="3">Expedition CK06-06</strain>
    </source>
</reference>
<feature type="transmembrane region" description="Helical" evidence="2">
    <location>
        <begin position="29"/>
        <end position="50"/>
    </location>
</feature>
<gene>
    <name evidence="3" type="ORF">S01H4_57057</name>
</gene>
<evidence type="ECO:0000313" key="3">
    <source>
        <dbReference type="EMBL" id="GAH17526.1"/>
    </source>
</evidence>
<dbReference type="NCBIfam" id="TIGR02532">
    <property type="entry name" value="IV_pilin_GFxxxE"/>
    <property type="match status" value="1"/>
</dbReference>
<keyword evidence="2" id="KW-0812">Transmembrane</keyword>
<dbReference type="GO" id="GO:0015628">
    <property type="term" value="P:protein secretion by the type II secretion system"/>
    <property type="evidence" value="ECO:0007669"/>
    <property type="project" value="InterPro"/>
</dbReference>
<dbReference type="AlphaFoldDB" id="X1D9S6"/>
<keyword evidence="2" id="KW-1133">Transmembrane helix</keyword>
<dbReference type="InterPro" id="IPR000983">
    <property type="entry name" value="Bac_GSPG_pilin"/>
</dbReference>
<evidence type="ECO:0000256" key="2">
    <source>
        <dbReference type="SAM" id="Phobius"/>
    </source>
</evidence>
<protein>
    <recommendedName>
        <fullName evidence="4">Type II secretion system protein GspG C-terminal domain-containing protein</fullName>
    </recommendedName>
</protein>
<dbReference type="Gene3D" id="3.30.700.10">
    <property type="entry name" value="Glycoprotein, Type 4 Pilin"/>
    <property type="match status" value="1"/>
</dbReference>
<keyword evidence="1" id="KW-0488">Methylation</keyword>
<comment type="caution">
    <text evidence="3">The sequence shown here is derived from an EMBL/GenBank/DDBJ whole genome shotgun (WGS) entry which is preliminary data.</text>
</comment>
<dbReference type="Pfam" id="PF07963">
    <property type="entry name" value="N_methyl"/>
    <property type="match status" value="1"/>
</dbReference>
<dbReference type="InterPro" id="IPR045584">
    <property type="entry name" value="Pilin-like"/>
</dbReference>
<organism evidence="3">
    <name type="scientific">marine sediment metagenome</name>
    <dbReference type="NCBI Taxonomy" id="412755"/>
    <lineage>
        <taxon>unclassified sequences</taxon>
        <taxon>metagenomes</taxon>
        <taxon>ecological metagenomes</taxon>
    </lineage>
</organism>